<proteinExistence type="predicted"/>
<evidence type="ECO:0000313" key="2">
    <source>
        <dbReference type="Proteomes" id="UP001558713"/>
    </source>
</evidence>
<accession>A0ABD1BYH2</accession>
<comment type="caution">
    <text evidence="1">The sequence shown here is derived from an EMBL/GenBank/DDBJ whole genome shotgun (WGS) entry which is preliminary data.</text>
</comment>
<gene>
    <name evidence="1" type="ORF">V5N11_026733</name>
</gene>
<keyword evidence="2" id="KW-1185">Reference proteome</keyword>
<evidence type="ECO:0000313" key="1">
    <source>
        <dbReference type="EMBL" id="KAL1222215.1"/>
    </source>
</evidence>
<protein>
    <submittedName>
        <fullName evidence="1">Cleavage and polyadenylation specificity factor subunit 1</fullName>
    </submittedName>
</protein>
<name>A0ABD1BYH2_CARAN</name>
<dbReference type="AlphaFoldDB" id="A0ABD1BYH2"/>
<organism evidence="1 2">
    <name type="scientific">Cardamine amara subsp. amara</name>
    <dbReference type="NCBI Taxonomy" id="228776"/>
    <lineage>
        <taxon>Eukaryota</taxon>
        <taxon>Viridiplantae</taxon>
        <taxon>Streptophyta</taxon>
        <taxon>Embryophyta</taxon>
        <taxon>Tracheophyta</taxon>
        <taxon>Spermatophyta</taxon>
        <taxon>Magnoliopsida</taxon>
        <taxon>eudicotyledons</taxon>
        <taxon>Gunneridae</taxon>
        <taxon>Pentapetalae</taxon>
        <taxon>rosids</taxon>
        <taxon>malvids</taxon>
        <taxon>Brassicales</taxon>
        <taxon>Brassicaceae</taxon>
        <taxon>Cardamineae</taxon>
        <taxon>Cardamine</taxon>
    </lineage>
</organism>
<sequence length="168" mass="18173">MSSVSIADPYVLLRMTDGSIRLLVGDPSTCTVSISSTSILEGSKRKVSACTLYHDKGPEPWLRKASTDAWLTSGVGDAVDSADGGPHDQGDVPSFNCVFSVGKFASGRSHLSDIPIHELERELNKNSEDDTSARNGDIKSTKVVELAIHAHFSLQYWLMAQFFVISGE</sequence>
<dbReference type="Proteomes" id="UP001558713">
    <property type="component" value="Unassembled WGS sequence"/>
</dbReference>
<dbReference type="EMBL" id="JBANAX010000105">
    <property type="protein sequence ID" value="KAL1222215.1"/>
    <property type="molecule type" value="Genomic_DNA"/>
</dbReference>
<reference evidence="1 2" key="1">
    <citation type="submission" date="2024-04" db="EMBL/GenBank/DDBJ databases">
        <title>Genome assembly C_amara_ONT_v2.</title>
        <authorList>
            <person name="Yant L."/>
            <person name="Moore C."/>
            <person name="Slenker M."/>
        </authorList>
    </citation>
    <scope>NUCLEOTIDE SEQUENCE [LARGE SCALE GENOMIC DNA]</scope>
    <source>
        <tissue evidence="1">Leaf</tissue>
    </source>
</reference>